<accession>A0A3S0APJ8</accession>
<dbReference type="InterPro" id="IPR002931">
    <property type="entry name" value="Transglutaminase-like"/>
</dbReference>
<dbReference type="PANTHER" id="PTHR33490:SF6">
    <property type="entry name" value="SLL1049 PROTEIN"/>
    <property type="match status" value="1"/>
</dbReference>
<organism evidence="2 3">
    <name type="scientific">Paenibacillus whitsoniae</name>
    <dbReference type="NCBI Taxonomy" id="2496558"/>
    <lineage>
        <taxon>Bacteria</taxon>
        <taxon>Bacillati</taxon>
        <taxon>Bacillota</taxon>
        <taxon>Bacilli</taxon>
        <taxon>Bacillales</taxon>
        <taxon>Paenibacillaceae</taxon>
        <taxon>Paenibacillus</taxon>
    </lineage>
</organism>
<proteinExistence type="predicted"/>
<dbReference type="Gene3D" id="3.10.620.30">
    <property type="match status" value="1"/>
</dbReference>
<name>A0A3S0APJ8_9BACL</name>
<dbReference type="SUPFAM" id="SSF54001">
    <property type="entry name" value="Cysteine proteinases"/>
    <property type="match status" value="1"/>
</dbReference>
<sequence>MKKLEITHITRYTYSDLAQDSVNEVRLTPLTDKRQSCYHHAITTEPVSAFFTYSDYFHNQVHAFTVNKIHRELTIKMVSTVVTRDNEYGKEPIASSYDSKAERFGDSFQNEYAEYLLPTGYTALTPEVKAYADAIPDDGMPMHNLIAAICATIYFDFTYDPSATSVQTTALETLKLRRGVCQDYAHLMIAICRDKGIPARYVSGYHFVGDLQGGNADFTQASHAWVECLIPGAGWFGFDPTNNNEVNWRYVKLGHGRDYNDIVPVKGIYRGSGSQDLDVFVDVKLLEA</sequence>
<evidence type="ECO:0000313" key="3">
    <source>
        <dbReference type="Proteomes" id="UP000276128"/>
    </source>
</evidence>
<dbReference type="EMBL" id="RXHU01000034">
    <property type="protein sequence ID" value="RTE09395.1"/>
    <property type="molecule type" value="Genomic_DNA"/>
</dbReference>
<dbReference type="AlphaFoldDB" id="A0A3S0APJ8"/>
<dbReference type="InterPro" id="IPR013589">
    <property type="entry name" value="Bac_transglu_N"/>
</dbReference>
<evidence type="ECO:0000259" key="1">
    <source>
        <dbReference type="SMART" id="SM00460"/>
    </source>
</evidence>
<dbReference type="Pfam" id="PF01841">
    <property type="entry name" value="Transglut_core"/>
    <property type="match status" value="1"/>
</dbReference>
<dbReference type="PANTHER" id="PTHR33490">
    <property type="entry name" value="BLR5614 PROTEIN-RELATED"/>
    <property type="match status" value="1"/>
</dbReference>
<dbReference type="RefSeq" id="WP_126141758.1">
    <property type="nucleotide sequence ID" value="NZ_RXHU01000034.1"/>
</dbReference>
<protein>
    <submittedName>
        <fullName evidence="2">Transglutaminase family protein</fullName>
    </submittedName>
</protein>
<gene>
    <name evidence="2" type="ORF">EJQ19_13575</name>
</gene>
<feature type="domain" description="Transglutaminase-like" evidence="1">
    <location>
        <begin position="173"/>
        <end position="242"/>
    </location>
</feature>
<dbReference type="OrthoDB" id="9787782at2"/>
<dbReference type="InterPro" id="IPR038765">
    <property type="entry name" value="Papain-like_cys_pep_sf"/>
</dbReference>
<keyword evidence="3" id="KW-1185">Reference proteome</keyword>
<dbReference type="SMART" id="SM00460">
    <property type="entry name" value="TGc"/>
    <property type="match status" value="1"/>
</dbReference>
<dbReference type="Pfam" id="PF08379">
    <property type="entry name" value="Bact_transglu_N"/>
    <property type="match status" value="1"/>
</dbReference>
<evidence type="ECO:0000313" key="2">
    <source>
        <dbReference type="EMBL" id="RTE09395.1"/>
    </source>
</evidence>
<dbReference type="Proteomes" id="UP000276128">
    <property type="component" value="Unassembled WGS sequence"/>
</dbReference>
<reference evidence="2 3" key="1">
    <citation type="submission" date="2018-12" db="EMBL/GenBank/DDBJ databases">
        <title>Bacillus ochoae sp. nov., Paenibacillus whitsoniae sp. nov., Paenibacillus spiritus sp. nov. Isolated from the Mars Exploration Rover during spacecraft assembly.</title>
        <authorList>
            <person name="Seuylemezian A."/>
            <person name="Vaishampayan P."/>
        </authorList>
    </citation>
    <scope>NUCLEOTIDE SEQUENCE [LARGE SCALE GENOMIC DNA]</scope>
    <source>
        <strain evidence="2 3">MER 54</strain>
    </source>
</reference>
<comment type="caution">
    <text evidence="2">The sequence shown here is derived from an EMBL/GenBank/DDBJ whole genome shotgun (WGS) entry which is preliminary data.</text>
</comment>